<dbReference type="Proteomes" id="UP001470230">
    <property type="component" value="Unassembled WGS sequence"/>
</dbReference>
<dbReference type="SMART" id="SM00320">
    <property type="entry name" value="WD40"/>
    <property type="match status" value="3"/>
</dbReference>
<evidence type="ECO:0000313" key="3">
    <source>
        <dbReference type="Proteomes" id="UP001470230"/>
    </source>
</evidence>
<dbReference type="Gene3D" id="2.130.10.10">
    <property type="entry name" value="YVTN repeat-like/Quinoprotein amine dehydrogenase"/>
    <property type="match status" value="1"/>
</dbReference>
<dbReference type="EMBL" id="JAPFFF010000006">
    <property type="protein sequence ID" value="KAK8886913.1"/>
    <property type="molecule type" value="Genomic_DNA"/>
</dbReference>
<comment type="caution">
    <text evidence="2">The sequence shown here is derived from an EMBL/GenBank/DDBJ whole genome shotgun (WGS) entry which is preliminary data.</text>
</comment>
<gene>
    <name evidence="2" type="ORF">M9Y10_037946</name>
</gene>
<evidence type="ECO:0000256" key="1">
    <source>
        <dbReference type="PROSITE-ProRule" id="PRU00221"/>
    </source>
</evidence>
<organism evidence="2 3">
    <name type="scientific">Tritrichomonas musculus</name>
    <dbReference type="NCBI Taxonomy" id="1915356"/>
    <lineage>
        <taxon>Eukaryota</taxon>
        <taxon>Metamonada</taxon>
        <taxon>Parabasalia</taxon>
        <taxon>Tritrichomonadida</taxon>
        <taxon>Tritrichomonadidae</taxon>
        <taxon>Tritrichomonas</taxon>
    </lineage>
</organism>
<keyword evidence="1" id="KW-0853">WD repeat</keyword>
<proteinExistence type="predicted"/>
<name>A0ABR2K719_9EUKA</name>
<dbReference type="Pfam" id="PF00400">
    <property type="entry name" value="WD40"/>
    <property type="match status" value="1"/>
</dbReference>
<dbReference type="InterPro" id="IPR001680">
    <property type="entry name" value="WD40_rpt"/>
</dbReference>
<reference evidence="2 3" key="1">
    <citation type="submission" date="2024-04" db="EMBL/GenBank/DDBJ databases">
        <title>Tritrichomonas musculus Genome.</title>
        <authorList>
            <person name="Alves-Ferreira E."/>
            <person name="Grigg M."/>
            <person name="Lorenzi H."/>
            <person name="Galac M."/>
        </authorList>
    </citation>
    <scope>NUCLEOTIDE SEQUENCE [LARGE SCALE GENOMIC DNA]</scope>
    <source>
        <strain evidence="2 3">EAF2021</strain>
    </source>
</reference>
<protein>
    <submittedName>
        <fullName evidence="2">Uncharacterized protein</fullName>
    </submittedName>
</protein>
<dbReference type="InterPro" id="IPR036322">
    <property type="entry name" value="WD40_repeat_dom_sf"/>
</dbReference>
<sequence>MSDIVFHTPSANNSNEHIYKKLYTIETSRFQHCFIPRICSYYTNQITIIAVAVDKKLNLVTFPTKTKEKPKVKKFSFEESINSISICEDDKNIEQYLLLVVTKNEAFIIDSSSIITHVDIFPVTSAIICLYENNIFIISGSDNGLILKDTMSKPGKSQKIDPGFDSGISVLQLSQTKELIACGFLNGSVCLLKTSTLECFWKQIFSYGSIRAFAWNSLDRALAFAAQDDNFYIINLNSNYSTTCFEGHSSFINSISFDPCGKNDSQTIFTTAEDATIGIWIFDINNKDQNSDLASRSVFIGPFENTIRDIQAMKYFVVTVDTCGTIVCWRKTKPNK</sequence>
<accession>A0ABR2K719</accession>
<dbReference type="InterPro" id="IPR015943">
    <property type="entry name" value="WD40/YVTN_repeat-like_dom_sf"/>
</dbReference>
<dbReference type="SUPFAM" id="SSF50978">
    <property type="entry name" value="WD40 repeat-like"/>
    <property type="match status" value="1"/>
</dbReference>
<dbReference type="PROSITE" id="PS50082">
    <property type="entry name" value="WD_REPEATS_2"/>
    <property type="match status" value="1"/>
</dbReference>
<feature type="repeat" description="WD" evidence="1">
    <location>
        <begin position="245"/>
        <end position="280"/>
    </location>
</feature>
<keyword evidence="3" id="KW-1185">Reference proteome</keyword>
<evidence type="ECO:0000313" key="2">
    <source>
        <dbReference type="EMBL" id="KAK8886913.1"/>
    </source>
</evidence>